<protein>
    <submittedName>
        <fullName evidence="1">Uncharacterized protein</fullName>
    </submittedName>
</protein>
<evidence type="ECO:0000313" key="2">
    <source>
        <dbReference type="Proteomes" id="UP000275078"/>
    </source>
</evidence>
<keyword evidence="2" id="KW-1185">Reference proteome</keyword>
<reference evidence="1 2" key="1">
    <citation type="journal article" date="2018" name="Nat. Ecol. Evol.">
        <title>Pezizomycetes genomes reveal the molecular basis of ectomycorrhizal truffle lifestyle.</title>
        <authorList>
            <person name="Murat C."/>
            <person name="Payen T."/>
            <person name="Noel B."/>
            <person name="Kuo A."/>
            <person name="Morin E."/>
            <person name="Chen J."/>
            <person name="Kohler A."/>
            <person name="Krizsan K."/>
            <person name="Balestrini R."/>
            <person name="Da Silva C."/>
            <person name="Montanini B."/>
            <person name="Hainaut M."/>
            <person name="Levati E."/>
            <person name="Barry K.W."/>
            <person name="Belfiori B."/>
            <person name="Cichocki N."/>
            <person name="Clum A."/>
            <person name="Dockter R.B."/>
            <person name="Fauchery L."/>
            <person name="Guy J."/>
            <person name="Iotti M."/>
            <person name="Le Tacon F."/>
            <person name="Lindquist E.A."/>
            <person name="Lipzen A."/>
            <person name="Malagnac F."/>
            <person name="Mello A."/>
            <person name="Molinier V."/>
            <person name="Miyauchi S."/>
            <person name="Poulain J."/>
            <person name="Riccioni C."/>
            <person name="Rubini A."/>
            <person name="Sitrit Y."/>
            <person name="Splivallo R."/>
            <person name="Traeger S."/>
            <person name="Wang M."/>
            <person name="Zifcakova L."/>
            <person name="Wipf D."/>
            <person name="Zambonelli A."/>
            <person name="Paolocci F."/>
            <person name="Nowrousian M."/>
            <person name="Ottonello S."/>
            <person name="Baldrian P."/>
            <person name="Spatafora J.W."/>
            <person name="Henrissat B."/>
            <person name="Nagy L.G."/>
            <person name="Aury J.M."/>
            <person name="Wincker P."/>
            <person name="Grigoriev I.V."/>
            <person name="Bonfante P."/>
            <person name="Martin F.M."/>
        </authorList>
    </citation>
    <scope>NUCLEOTIDE SEQUENCE [LARGE SCALE GENOMIC DNA]</scope>
    <source>
        <strain evidence="1 2">RN42</strain>
    </source>
</reference>
<proteinExistence type="predicted"/>
<name>A0A3N4I9J0_ASCIM</name>
<sequence length="161" mass="19251">MLELYWGVRALPLSQYMFPHSELVLCREGIYEIDETQEYMRSWGHYDSEKGRLERGEWMRSRLVELLHRGVLAEIEGMEGPIERQELTHMSRLRWRELMMDKWGIQVYPLVQFRFGGGRSRLLLCEEGVYEVDEADLFVRYRGRDGEGMVLGEWLVTREPF</sequence>
<dbReference type="AlphaFoldDB" id="A0A3N4I9J0"/>
<accession>A0A3N4I9J0</accession>
<dbReference type="EMBL" id="ML119680">
    <property type="protein sequence ID" value="RPA81338.1"/>
    <property type="molecule type" value="Genomic_DNA"/>
</dbReference>
<evidence type="ECO:0000313" key="1">
    <source>
        <dbReference type="EMBL" id="RPA81338.1"/>
    </source>
</evidence>
<gene>
    <name evidence="1" type="ORF">BJ508DRAFT_414783</name>
</gene>
<dbReference type="Proteomes" id="UP000275078">
    <property type="component" value="Unassembled WGS sequence"/>
</dbReference>
<organism evidence="1 2">
    <name type="scientific">Ascobolus immersus RN42</name>
    <dbReference type="NCBI Taxonomy" id="1160509"/>
    <lineage>
        <taxon>Eukaryota</taxon>
        <taxon>Fungi</taxon>
        <taxon>Dikarya</taxon>
        <taxon>Ascomycota</taxon>
        <taxon>Pezizomycotina</taxon>
        <taxon>Pezizomycetes</taxon>
        <taxon>Pezizales</taxon>
        <taxon>Ascobolaceae</taxon>
        <taxon>Ascobolus</taxon>
    </lineage>
</organism>